<dbReference type="GO" id="GO:0000160">
    <property type="term" value="P:phosphorelay signal transduction system"/>
    <property type="evidence" value="ECO:0007669"/>
    <property type="project" value="InterPro"/>
</dbReference>
<dbReference type="KEGG" id="rhf:EUB48_08505"/>
<dbReference type="GO" id="GO:0003677">
    <property type="term" value="F:DNA binding"/>
    <property type="evidence" value="ECO:0007669"/>
    <property type="project" value="UniProtKB-KW"/>
</dbReference>
<dbReference type="InterPro" id="IPR011006">
    <property type="entry name" value="CheY-like_superfamily"/>
</dbReference>
<feature type="modified residue" description="4-aspartylphosphate" evidence="3">
    <location>
        <position position="58"/>
    </location>
</feature>
<feature type="domain" description="HTH luxR-type" evidence="4">
    <location>
        <begin position="145"/>
        <end position="210"/>
    </location>
</feature>
<dbReference type="PROSITE" id="PS50043">
    <property type="entry name" value="HTH_LUXR_2"/>
    <property type="match status" value="1"/>
</dbReference>
<evidence type="ECO:0000256" key="2">
    <source>
        <dbReference type="ARBA" id="ARBA00023125"/>
    </source>
</evidence>
<dbReference type="InterPro" id="IPR039420">
    <property type="entry name" value="WalR-like"/>
</dbReference>
<keyword evidence="7" id="KW-1185">Reference proteome</keyword>
<protein>
    <submittedName>
        <fullName evidence="6">Response regulator transcription factor</fullName>
    </submittedName>
</protein>
<keyword evidence="1 3" id="KW-0597">Phosphoprotein</keyword>
<dbReference type="CDD" id="cd17535">
    <property type="entry name" value="REC_NarL-like"/>
    <property type="match status" value="1"/>
</dbReference>
<evidence type="ECO:0000256" key="1">
    <source>
        <dbReference type="ARBA" id="ARBA00022553"/>
    </source>
</evidence>
<dbReference type="InterPro" id="IPR058245">
    <property type="entry name" value="NreC/VraR/RcsB-like_REC"/>
</dbReference>
<dbReference type="SUPFAM" id="SSF52172">
    <property type="entry name" value="CheY-like"/>
    <property type="match status" value="1"/>
</dbReference>
<dbReference type="Gene3D" id="3.40.50.2300">
    <property type="match status" value="1"/>
</dbReference>
<dbReference type="OrthoDB" id="9816469at2"/>
<dbReference type="CDD" id="cd06170">
    <property type="entry name" value="LuxR_C_like"/>
    <property type="match status" value="1"/>
</dbReference>
<keyword evidence="2" id="KW-0238">DNA-binding</keyword>
<dbReference type="RefSeq" id="WP_142818482.1">
    <property type="nucleotide sequence ID" value="NZ_CP035503.1"/>
</dbReference>
<evidence type="ECO:0000259" key="5">
    <source>
        <dbReference type="PROSITE" id="PS50110"/>
    </source>
</evidence>
<proteinExistence type="predicted"/>
<evidence type="ECO:0000313" key="6">
    <source>
        <dbReference type="EMBL" id="QDL37313.1"/>
    </source>
</evidence>
<dbReference type="EMBL" id="CP035503">
    <property type="protein sequence ID" value="QDL37313.1"/>
    <property type="molecule type" value="Genomic_DNA"/>
</dbReference>
<dbReference type="InterPro" id="IPR000792">
    <property type="entry name" value="Tscrpt_reg_LuxR_C"/>
</dbReference>
<feature type="domain" description="Response regulatory" evidence="5">
    <location>
        <begin position="7"/>
        <end position="123"/>
    </location>
</feature>
<dbReference type="PRINTS" id="PR00038">
    <property type="entry name" value="HTHLUXR"/>
</dbReference>
<evidence type="ECO:0000259" key="4">
    <source>
        <dbReference type="PROSITE" id="PS50043"/>
    </source>
</evidence>
<dbReference type="Proteomes" id="UP000316798">
    <property type="component" value="Chromosome"/>
</dbReference>
<name>A0A515DA72_9BURK</name>
<dbReference type="Pfam" id="PF00072">
    <property type="entry name" value="Response_reg"/>
    <property type="match status" value="1"/>
</dbReference>
<reference evidence="6 7" key="1">
    <citation type="submission" date="2019-01" db="EMBL/GenBank/DDBJ databases">
        <title>Genomic insights into a novel species Rhodoferax sp.</title>
        <authorList>
            <person name="Jin L."/>
        </authorList>
    </citation>
    <scope>NUCLEOTIDE SEQUENCE [LARGE SCALE GENOMIC DNA]</scope>
    <source>
        <strain evidence="6 7">CHu59-6-5</strain>
    </source>
</reference>
<evidence type="ECO:0000313" key="7">
    <source>
        <dbReference type="Proteomes" id="UP000316798"/>
    </source>
</evidence>
<accession>A0A515DA72</accession>
<dbReference type="PANTHER" id="PTHR43214">
    <property type="entry name" value="TWO-COMPONENT RESPONSE REGULATOR"/>
    <property type="match status" value="1"/>
</dbReference>
<dbReference type="InterPro" id="IPR016032">
    <property type="entry name" value="Sig_transdc_resp-reg_C-effctor"/>
</dbReference>
<sequence length="213" mass="22716">MQNKPIKVLLVDDHAVVRNGVRLILSAAQDIEVTGEAESAEVAMRLVRQQAFDVALLDIALPGVSGLDLLRRLRAAQPALAVLMLSMYAEEAYAVRALKLGAAGYLTKSHSGDAMIAAVRKVAAGGKYISTAVADKLADNLGGGQMAPHEALSDRELEVLNLLVSGQSLVKIGDVLHLSPKTVSTHRTHILEKMGMSSNAELVRYMLENGLLT</sequence>
<dbReference type="SUPFAM" id="SSF46894">
    <property type="entry name" value="C-terminal effector domain of the bipartite response regulators"/>
    <property type="match status" value="1"/>
</dbReference>
<organism evidence="6 7">
    <name type="scientific">Rhodoferax sediminis</name>
    <dbReference type="NCBI Taxonomy" id="2509614"/>
    <lineage>
        <taxon>Bacteria</taxon>
        <taxon>Pseudomonadati</taxon>
        <taxon>Pseudomonadota</taxon>
        <taxon>Betaproteobacteria</taxon>
        <taxon>Burkholderiales</taxon>
        <taxon>Comamonadaceae</taxon>
        <taxon>Rhodoferax</taxon>
    </lineage>
</organism>
<dbReference type="GO" id="GO:0006355">
    <property type="term" value="P:regulation of DNA-templated transcription"/>
    <property type="evidence" value="ECO:0007669"/>
    <property type="project" value="InterPro"/>
</dbReference>
<dbReference type="SMART" id="SM00421">
    <property type="entry name" value="HTH_LUXR"/>
    <property type="match status" value="1"/>
</dbReference>
<dbReference type="InterPro" id="IPR001789">
    <property type="entry name" value="Sig_transdc_resp-reg_receiver"/>
</dbReference>
<dbReference type="SMART" id="SM00448">
    <property type="entry name" value="REC"/>
    <property type="match status" value="1"/>
</dbReference>
<evidence type="ECO:0000256" key="3">
    <source>
        <dbReference type="PROSITE-ProRule" id="PRU00169"/>
    </source>
</evidence>
<dbReference type="PROSITE" id="PS50110">
    <property type="entry name" value="RESPONSE_REGULATORY"/>
    <property type="match status" value="1"/>
</dbReference>
<gene>
    <name evidence="6" type="ORF">EUB48_08505</name>
</gene>
<dbReference type="Pfam" id="PF00196">
    <property type="entry name" value="GerE"/>
    <property type="match status" value="1"/>
</dbReference>
<dbReference type="AlphaFoldDB" id="A0A515DA72"/>
<dbReference type="PANTHER" id="PTHR43214:SF42">
    <property type="entry name" value="TRANSCRIPTIONAL REGULATORY PROTEIN DESR"/>
    <property type="match status" value="1"/>
</dbReference>